<protein>
    <submittedName>
        <fullName evidence="1">Uncharacterized protein</fullName>
    </submittedName>
</protein>
<name>A0A655J5I3_MYCTX</name>
<dbReference type="AlphaFoldDB" id="A0A655J5I3"/>
<accession>A0A655J5I3</accession>
<proteinExistence type="predicted"/>
<gene>
    <name evidence="1" type="ORF">ERS007679_03908</name>
</gene>
<reference evidence="1 2" key="1">
    <citation type="submission" date="2015-03" db="EMBL/GenBank/DDBJ databases">
        <authorList>
            <consortium name="Pathogen Informatics"/>
        </authorList>
    </citation>
    <scope>NUCLEOTIDE SEQUENCE [LARGE SCALE GENOMIC DNA]</scope>
    <source>
        <strain evidence="1 2">G09801536</strain>
    </source>
</reference>
<dbReference type="Proteomes" id="UP000045842">
    <property type="component" value="Unassembled WGS sequence"/>
</dbReference>
<organism evidence="1 2">
    <name type="scientific">Mycobacterium tuberculosis</name>
    <dbReference type="NCBI Taxonomy" id="1773"/>
    <lineage>
        <taxon>Bacteria</taxon>
        <taxon>Bacillati</taxon>
        <taxon>Actinomycetota</taxon>
        <taxon>Actinomycetes</taxon>
        <taxon>Mycobacteriales</taxon>
        <taxon>Mycobacteriaceae</taxon>
        <taxon>Mycobacterium</taxon>
        <taxon>Mycobacterium tuberculosis complex</taxon>
    </lineage>
</organism>
<evidence type="ECO:0000313" key="1">
    <source>
        <dbReference type="EMBL" id="COW47273.1"/>
    </source>
</evidence>
<evidence type="ECO:0000313" key="2">
    <source>
        <dbReference type="Proteomes" id="UP000045842"/>
    </source>
</evidence>
<sequence>MILSARASVGMSRRLLATSTEHDNAPVATACASPTQSTRNACVYWVPSTATGPKNTNTASSPKPA</sequence>
<dbReference type="EMBL" id="CSAD01000820">
    <property type="protein sequence ID" value="COW47273.1"/>
    <property type="molecule type" value="Genomic_DNA"/>
</dbReference>